<evidence type="ECO:0000313" key="3">
    <source>
        <dbReference type="EMBL" id="EED93980.1"/>
    </source>
</evidence>
<dbReference type="EMBL" id="CM000640">
    <property type="protein sequence ID" value="EED93980.1"/>
    <property type="molecule type" value="Genomic_DNA"/>
</dbReference>
<dbReference type="HOGENOM" id="CLU_935353_0_0_1"/>
<keyword evidence="4" id="KW-1185">Reference proteome</keyword>
<protein>
    <recommendedName>
        <fullName evidence="5">NAD(P)-binding protein</fullName>
    </recommendedName>
</protein>
<sequence>MGCRSMSKCKNAADTINSEIASKSNEHGISDGYAIPLIIDLSNFQSVKSFVHQLEEKNVIVDILFNNAGFVPGANLPVNEYGLDPSFTSMHLSHFLLTEQLLQNYPSLRVVNTSSGTHHLCALPFALPKTILDLLPVPQNPACVDEDFLTNGIKSETDKAAYIQAKIANVMHVVELPRKHSQSTSVAIDLGWVGTSIQPFMQGDLTPAGAGWMRSASTGILPVLHAILSTNEDLMKELGNGRTWAEGGIVMNVFGKPEEAFSYPWWTDKGLSATDVSRQRMLELSGKLWDKSLELVKQ</sequence>
<evidence type="ECO:0000313" key="4">
    <source>
        <dbReference type="Proteomes" id="UP000001449"/>
    </source>
</evidence>
<dbReference type="GeneID" id="7445372"/>
<dbReference type="AlphaFoldDB" id="B8BW69"/>
<dbReference type="PaxDb" id="35128-Thaps3868"/>
<organism evidence="3 4">
    <name type="scientific">Thalassiosira pseudonana</name>
    <name type="common">Marine diatom</name>
    <name type="synonym">Cyclotella nana</name>
    <dbReference type="NCBI Taxonomy" id="35128"/>
    <lineage>
        <taxon>Eukaryota</taxon>
        <taxon>Sar</taxon>
        <taxon>Stramenopiles</taxon>
        <taxon>Ochrophyta</taxon>
        <taxon>Bacillariophyta</taxon>
        <taxon>Coscinodiscophyceae</taxon>
        <taxon>Thalassiosirophycidae</taxon>
        <taxon>Thalassiosirales</taxon>
        <taxon>Thalassiosiraceae</taxon>
        <taxon>Thalassiosira</taxon>
    </lineage>
</organism>
<evidence type="ECO:0000256" key="1">
    <source>
        <dbReference type="ARBA" id="ARBA00006484"/>
    </source>
</evidence>
<name>B8BW69_THAPS</name>
<dbReference type="RefSeq" id="XP_002288544.1">
    <property type="nucleotide sequence ID" value="XM_002288508.1"/>
</dbReference>
<dbReference type="Proteomes" id="UP000001449">
    <property type="component" value="Chromosome 3"/>
</dbReference>
<dbReference type="InterPro" id="IPR036291">
    <property type="entry name" value="NAD(P)-bd_dom_sf"/>
</dbReference>
<accession>B8BW69</accession>
<comment type="similarity">
    <text evidence="1">Belongs to the short-chain dehydrogenases/reductases (SDR) family.</text>
</comment>
<dbReference type="Gene3D" id="3.40.50.720">
    <property type="entry name" value="NAD(P)-binding Rossmann-like Domain"/>
    <property type="match status" value="1"/>
</dbReference>
<dbReference type="PANTHER" id="PTHR24320:SF152">
    <property type="entry name" value="SHORT-CHAIN DEHYDROGENASE_REDUCTASE FAMILY PROTEIN"/>
    <property type="match status" value="1"/>
</dbReference>
<dbReference type="GO" id="GO:0016491">
    <property type="term" value="F:oxidoreductase activity"/>
    <property type="evidence" value="ECO:0007669"/>
    <property type="project" value="UniProtKB-KW"/>
</dbReference>
<evidence type="ECO:0000256" key="2">
    <source>
        <dbReference type="ARBA" id="ARBA00023002"/>
    </source>
</evidence>
<reference evidence="3 4" key="2">
    <citation type="journal article" date="2008" name="Nature">
        <title>The Phaeodactylum genome reveals the evolutionary history of diatom genomes.</title>
        <authorList>
            <person name="Bowler C."/>
            <person name="Allen A.E."/>
            <person name="Badger J.H."/>
            <person name="Grimwood J."/>
            <person name="Jabbari K."/>
            <person name="Kuo A."/>
            <person name="Maheswari U."/>
            <person name="Martens C."/>
            <person name="Maumus F."/>
            <person name="Otillar R.P."/>
            <person name="Rayko E."/>
            <person name="Salamov A."/>
            <person name="Vandepoele K."/>
            <person name="Beszteri B."/>
            <person name="Gruber A."/>
            <person name="Heijde M."/>
            <person name="Katinka M."/>
            <person name="Mock T."/>
            <person name="Valentin K."/>
            <person name="Verret F."/>
            <person name="Berges J.A."/>
            <person name="Brownlee C."/>
            <person name="Cadoret J.P."/>
            <person name="Chiovitti A."/>
            <person name="Choi C.J."/>
            <person name="Coesel S."/>
            <person name="De Martino A."/>
            <person name="Detter J.C."/>
            <person name="Durkin C."/>
            <person name="Falciatore A."/>
            <person name="Fournet J."/>
            <person name="Haruta M."/>
            <person name="Huysman M.J."/>
            <person name="Jenkins B.D."/>
            <person name="Jiroutova K."/>
            <person name="Jorgensen R.E."/>
            <person name="Joubert Y."/>
            <person name="Kaplan A."/>
            <person name="Kroger N."/>
            <person name="Kroth P.G."/>
            <person name="La Roche J."/>
            <person name="Lindquist E."/>
            <person name="Lommer M."/>
            <person name="Martin-Jezequel V."/>
            <person name="Lopez P.J."/>
            <person name="Lucas S."/>
            <person name="Mangogna M."/>
            <person name="McGinnis K."/>
            <person name="Medlin L.K."/>
            <person name="Montsant A."/>
            <person name="Oudot-Le Secq M.P."/>
            <person name="Napoli C."/>
            <person name="Obornik M."/>
            <person name="Parker M.S."/>
            <person name="Petit J.L."/>
            <person name="Porcel B.M."/>
            <person name="Poulsen N."/>
            <person name="Robison M."/>
            <person name="Rychlewski L."/>
            <person name="Rynearson T.A."/>
            <person name="Schmutz J."/>
            <person name="Shapiro H."/>
            <person name="Siaut M."/>
            <person name="Stanley M."/>
            <person name="Sussman M.R."/>
            <person name="Taylor A.R."/>
            <person name="Vardi A."/>
            <person name="von Dassow P."/>
            <person name="Vyverman W."/>
            <person name="Willis A."/>
            <person name="Wyrwicz L.S."/>
            <person name="Rokhsar D.S."/>
            <person name="Weissenbach J."/>
            <person name="Armbrust E.V."/>
            <person name="Green B.R."/>
            <person name="Van de Peer Y."/>
            <person name="Grigoriev I.V."/>
        </authorList>
    </citation>
    <scope>NUCLEOTIDE SEQUENCE [LARGE SCALE GENOMIC DNA]</scope>
    <source>
        <strain evidence="3 4">CCMP1335</strain>
    </source>
</reference>
<reference evidence="3 4" key="1">
    <citation type="journal article" date="2004" name="Science">
        <title>The genome of the diatom Thalassiosira pseudonana: ecology, evolution, and metabolism.</title>
        <authorList>
            <person name="Armbrust E.V."/>
            <person name="Berges J.A."/>
            <person name="Bowler C."/>
            <person name="Green B.R."/>
            <person name="Martinez D."/>
            <person name="Putnam N.H."/>
            <person name="Zhou S."/>
            <person name="Allen A.E."/>
            <person name="Apt K.E."/>
            <person name="Bechner M."/>
            <person name="Brzezinski M.A."/>
            <person name="Chaal B.K."/>
            <person name="Chiovitti A."/>
            <person name="Davis A.K."/>
            <person name="Demarest M.S."/>
            <person name="Detter J.C."/>
            <person name="Glavina T."/>
            <person name="Goodstein D."/>
            <person name="Hadi M.Z."/>
            <person name="Hellsten U."/>
            <person name="Hildebrand M."/>
            <person name="Jenkins B.D."/>
            <person name="Jurka J."/>
            <person name="Kapitonov V.V."/>
            <person name="Kroger N."/>
            <person name="Lau W.W."/>
            <person name="Lane T.W."/>
            <person name="Larimer F.W."/>
            <person name="Lippmeier J.C."/>
            <person name="Lucas S."/>
            <person name="Medina M."/>
            <person name="Montsant A."/>
            <person name="Obornik M."/>
            <person name="Parker M.S."/>
            <person name="Palenik B."/>
            <person name="Pazour G.J."/>
            <person name="Richardson P.M."/>
            <person name="Rynearson T.A."/>
            <person name="Saito M.A."/>
            <person name="Schwartz D.C."/>
            <person name="Thamatrakoln K."/>
            <person name="Valentin K."/>
            <person name="Vardi A."/>
            <person name="Wilkerson F.P."/>
            <person name="Rokhsar D.S."/>
        </authorList>
    </citation>
    <scope>NUCLEOTIDE SEQUENCE [LARGE SCALE GENOMIC DNA]</scope>
    <source>
        <strain evidence="3 4">CCMP1335</strain>
    </source>
</reference>
<dbReference type="SUPFAM" id="SSF51735">
    <property type="entry name" value="NAD(P)-binding Rossmann-fold domains"/>
    <property type="match status" value="1"/>
</dbReference>
<keyword evidence="2" id="KW-0560">Oxidoreductase</keyword>
<dbReference type="eggNOG" id="KOG1208">
    <property type="taxonomic scope" value="Eukaryota"/>
</dbReference>
<gene>
    <name evidence="3" type="ORF">THAPSDRAFT_3868</name>
</gene>
<dbReference type="PANTHER" id="PTHR24320">
    <property type="entry name" value="RETINOL DEHYDROGENASE"/>
    <property type="match status" value="1"/>
</dbReference>
<dbReference type="KEGG" id="tps:THAPSDRAFT_3868"/>
<proteinExistence type="inferred from homology"/>
<dbReference type="STRING" id="35128.B8BW69"/>
<dbReference type="OMA" id="MHVVELP"/>
<evidence type="ECO:0008006" key="5">
    <source>
        <dbReference type="Google" id="ProtNLM"/>
    </source>
</evidence>
<dbReference type="InParanoid" id="B8BW69"/>